<dbReference type="InterPro" id="IPR011006">
    <property type="entry name" value="CheY-like_superfamily"/>
</dbReference>
<dbReference type="InterPro" id="IPR050595">
    <property type="entry name" value="Bact_response_regulator"/>
</dbReference>
<name>A0ABM7Y8Q2_9PROT</name>
<dbReference type="PANTHER" id="PTHR44591">
    <property type="entry name" value="STRESS RESPONSE REGULATOR PROTEIN 1"/>
    <property type="match status" value="1"/>
</dbReference>
<evidence type="ECO:0000256" key="2">
    <source>
        <dbReference type="PROSITE-ProRule" id="PRU00169"/>
    </source>
</evidence>
<dbReference type="Gene3D" id="3.40.50.2300">
    <property type="match status" value="1"/>
</dbReference>
<keyword evidence="5" id="KW-1185">Reference proteome</keyword>
<dbReference type="SUPFAM" id="SSF52172">
    <property type="entry name" value="CheY-like"/>
    <property type="match status" value="1"/>
</dbReference>
<dbReference type="InterPro" id="IPR001789">
    <property type="entry name" value="Sig_transdc_resp-reg_receiver"/>
</dbReference>
<dbReference type="PANTHER" id="PTHR44591:SF25">
    <property type="entry name" value="CHEMOTAXIS TWO-COMPONENT RESPONSE REGULATOR"/>
    <property type="match status" value="1"/>
</dbReference>
<sequence>MSHAAQIAIVDDDDAVRNALSSLLRSFGYAIRGYQSAEAFLDDRDHPDPACMIVDVQMPGVSGSDLQAQLLAHGRRFPMIFMTAFPTDAIRRQVMEAGAHAYLSKPVDGDTMARCVDLALSTTPGRKGSIRSSPESSA</sequence>
<dbReference type="PROSITE" id="PS50110">
    <property type="entry name" value="RESPONSE_REGULATORY"/>
    <property type="match status" value="1"/>
</dbReference>
<dbReference type="Proteomes" id="UP000831327">
    <property type="component" value="Chromosome"/>
</dbReference>
<evidence type="ECO:0000256" key="1">
    <source>
        <dbReference type="ARBA" id="ARBA00022553"/>
    </source>
</evidence>
<dbReference type="EMBL" id="AP025637">
    <property type="protein sequence ID" value="BDG74358.1"/>
    <property type="molecule type" value="Genomic_DNA"/>
</dbReference>
<reference evidence="4 5" key="1">
    <citation type="journal article" date="2016" name="Microbes Environ.">
        <title>Phylogenetically diverse aerobic anoxygenic phototrophic bacteria isolated from epilithic biofilms in Tama river, Japan.</title>
        <authorList>
            <person name="Hirose S."/>
            <person name="Matsuura K."/>
            <person name="Haruta S."/>
        </authorList>
    </citation>
    <scope>NUCLEOTIDE SEQUENCE [LARGE SCALE GENOMIC DNA]</scope>
    <source>
        <strain evidence="4 5">S08</strain>
    </source>
</reference>
<organism evidence="4 5">
    <name type="scientific">Roseomonas fluvialis</name>
    <dbReference type="NCBI Taxonomy" id="1750527"/>
    <lineage>
        <taxon>Bacteria</taxon>
        <taxon>Pseudomonadati</taxon>
        <taxon>Pseudomonadota</taxon>
        <taxon>Alphaproteobacteria</taxon>
        <taxon>Acetobacterales</taxon>
        <taxon>Roseomonadaceae</taxon>
        <taxon>Roseomonas</taxon>
    </lineage>
</organism>
<proteinExistence type="predicted"/>
<accession>A0ABM7Y8Q2</accession>
<dbReference type="SMART" id="SM00448">
    <property type="entry name" value="REC"/>
    <property type="match status" value="1"/>
</dbReference>
<keyword evidence="1 2" id="KW-0597">Phosphoprotein</keyword>
<dbReference type="Pfam" id="PF00072">
    <property type="entry name" value="Response_reg"/>
    <property type="match status" value="1"/>
</dbReference>
<feature type="domain" description="Response regulatory" evidence="3">
    <location>
        <begin position="6"/>
        <end position="120"/>
    </location>
</feature>
<evidence type="ECO:0000313" key="4">
    <source>
        <dbReference type="EMBL" id="BDG74358.1"/>
    </source>
</evidence>
<protein>
    <submittedName>
        <fullName evidence="4">Response regulator</fullName>
    </submittedName>
</protein>
<gene>
    <name evidence="4" type="ORF">Rmf_42870</name>
</gene>
<evidence type="ECO:0000259" key="3">
    <source>
        <dbReference type="PROSITE" id="PS50110"/>
    </source>
</evidence>
<evidence type="ECO:0000313" key="5">
    <source>
        <dbReference type="Proteomes" id="UP000831327"/>
    </source>
</evidence>
<feature type="modified residue" description="4-aspartylphosphate" evidence="2">
    <location>
        <position position="55"/>
    </location>
</feature>
<dbReference type="RefSeq" id="WP_244408540.1">
    <property type="nucleotide sequence ID" value="NZ_AP025637.1"/>
</dbReference>